<dbReference type="Gene3D" id="3.30.70.1620">
    <property type="match status" value="1"/>
</dbReference>
<dbReference type="SMART" id="SM00968">
    <property type="entry name" value="SMC_hinge"/>
    <property type="match status" value="1"/>
</dbReference>
<feature type="coiled-coil region" evidence="12">
    <location>
        <begin position="955"/>
        <end position="992"/>
    </location>
</feature>
<keyword evidence="5" id="KW-0498">Mitosis</keyword>
<dbReference type="PANTHER" id="PTHR18937">
    <property type="entry name" value="STRUCTURAL MAINTENANCE OF CHROMOSOMES SMC FAMILY MEMBER"/>
    <property type="match status" value="1"/>
</dbReference>
<evidence type="ECO:0000313" key="16">
    <source>
        <dbReference type="Proteomes" id="UP000193560"/>
    </source>
</evidence>
<evidence type="ECO:0000256" key="6">
    <source>
        <dbReference type="ARBA" id="ARBA00022840"/>
    </source>
</evidence>
<dbReference type="SUPFAM" id="SSF52540">
    <property type="entry name" value="P-loop containing nucleoside triphosphate hydrolases"/>
    <property type="match status" value="1"/>
</dbReference>
<keyword evidence="3" id="KW-0132">Cell division</keyword>
<sequence>MILNNFKSYAVVGPNGSGKSNVIDALLFVFGYRANKMRQGKLSELIHNSAQHPNLESCSVEVHFQEIIDSDKQVGQYDTVPNSRLVVSRQASRNNSSKYFINERSSNYMDVTTLLRGRGIDLDHKRFLILQGEVESIALMKPKAKDGNDDGLLEYLEDIIGTSKYKDAIVDANTRLEEFNVVRAEKLNRVKFVAKEKENLEDKKLEAENYLENENELSKRKNELYQVYRYEAQGNMEVAEKAVTELKEKLKLDEEKNAKVEEEIKAFKTAYQDEVKQYNSLEADYSKIMKRHATFEKDDVELRAKKEHLQKRQDKGKETIESEREALTKAEDTIKKNTQEIDKRQKDLKASEKQLKQEEKNLDEINRDLQGKTAGFMADIEEQQTQLAPWTEKINDKKKAINLKNSESEILSKRIASGAEADLGERETSCRKEVSTARQKHDEAKSTMQQSQSRGKVLDGLLRMRDTGRIKGIYDRMGNLGVIDDKYDVAISTACPALDNIVVETVEAGQACIEYLRKNNLGRAVFTVLEKQQQQNMSSIETPDNVPRLFDLVQPKDDKFAPAFYSVLRDTLVANDLHQANRIAFGGKKRWRVVTMDGKLIEKSGAMTGGGNRQLRGAMGAQFQNEDDVDPEMVATLEKERNDLEMEFRKLVEEKRALELVLRAKQASLPKKQMVLEKLQLDVRSLDSQLEDDNRRLEELKAHSEPKPQDVQRVEEIKHEVEQLTVELTELNEKTATIQATIDGLHEEIMDVGGMDLRLQKIVVDDVRKRIDLHNDKITKCSVHKTKAEKDVIKIEANIKKTEADLENLLSESAELDRQLIANTTAAASLLADAEDMKKASQATKKEAMDTMKQELDTKSESINESRKARLEITNQLEDYQKTYTDNKRKAEHWSDQQSRLTMHKLWNEKGDETILPIYTIEKVREFQQDKQVIKGEIAEIEAFVQSAKPNLSVLEEYRRREEEYKDRATDLESITKKRDQVKYEADDLRKKRLDEFMQGFNIISQKLKEMYQMITLGGNAELELVDSLDPFSEGIVFSVMPPKKSWKNISNLSGGEKTLSSLALVFALHHFKPTPLYVMDEIDAALDFRNVSIVANYIAERTKNAQFVIISLRNNMFELADRLVGIYKTSNCTKSIAINPSMVATFSALTNIDNNNGDDDGNKRQSTPSGDRHSSRSQSRAPSSTPVPSTMTDPISTSPV</sequence>
<dbReference type="AlphaFoldDB" id="A0A1X2IK22"/>
<dbReference type="GO" id="GO:0016887">
    <property type="term" value="F:ATP hydrolysis activity"/>
    <property type="evidence" value="ECO:0007669"/>
    <property type="project" value="InterPro"/>
</dbReference>
<keyword evidence="9 11" id="KW-0539">Nucleus</keyword>
<dbReference type="InterPro" id="IPR010935">
    <property type="entry name" value="SMC_hinge"/>
</dbReference>
<feature type="coiled-coil region" evidence="12">
    <location>
        <begin position="634"/>
        <end position="741"/>
    </location>
</feature>
<dbReference type="OrthoDB" id="5575062at2759"/>
<dbReference type="InterPro" id="IPR024704">
    <property type="entry name" value="SMC"/>
</dbReference>
<evidence type="ECO:0000256" key="5">
    <source>
        <dbReference type="ARBA" id="ARBA00022776"/>
    </source>
</evidence>
<dbReference type="GO" id="GO:0005524">
    <property type="term" value="F:ATP binding"/>
    <property type="evidence" value="ECO:0007669"/>
    <property type="project" value="UniProtKB-KW"/>
</dbReference>
<dbReference type="FunFam" id="3.30.70.1620:FF:000003">
    <property type="entry name" value="Structural maintenance of chromosomes 4"/>
    <property type="match status" value="1"/>
</dbReference>
<dbReference type="Gene3D" id="1.20.1060.20">
    <property type="match status" value="1"/>
</dbReference>
<evidence type="ECO:0000256" key="8">
    <source>
        <dbReference type="ARBA" id="ARBA00023067"/>
    </source>
</evidence>
<feature type="compositionally biased region" description="Polar residues" evidence="13">
    <location>
        <begin position="1187"/>
        <end position="1201"/>
    </location>
</feature>
<evidence type="ECO:0000256" key="10">
    <source>
        <dbReference type="ARBA" id="ARBA00023306"/>
    </source>
</evidence>
<dbReference type="GO" id="GO:0005634">
    <property type="term" value="C:nucleus"/>
    <property type="evidence" value="ECO:0007669"/>
    <property type="project" value="UniProtKB-SubCell"/>
</dbReference>
<keyword evidence="6" id="KW-0067">ATP-binding</keyword>
<dbReference type="Pfam" id="PF02463">
    <property type="entry name" value="SMC_N"/>
    <property type="match status" value="1"/>
</dbReference>
<dbReference type="Gene3D" id="1.10.287.1490">
    <property type="match status" value="1"/>
</dbReference>
<feature type="coiled-coil region" evidence="12">
    <location>
        <begin position="785"/>
        <end position="883"/>
    </location>
</feature>
<gene>
    <name evidence="15" type="ORF">BCR42DRAFT_325683</name>
</gene>
<evidence type="ECO:0000256" key="4">
    <source>
        <dbReference type="ARBA" id="ARBA00022741"/>
    </source>
</evidence>
<keyword evidence="10" id="KW-0131">Cell cycle</keyword>
<dbReference type="SUPFAM" id="SSF75553">
    <property type="entry name" value="Smc hinge domain"/>
    <property type="match status" value="1"/>
</dbReference>
<feature type="coiled-coil region" evidence="12">
    <location>
        <begin position="320"/>
        <end position="375"/>
    </location>
</feature>
<dbReference type="GO" id="GO:0007076">
    <property type="term" value="P:mitotic chromosome condensation"/>
    <property type="evidence" value="ECO:0007669"/>
    <property type="project" value="TreeGrafter"/>
</dbReference>
<dbReference type="GO" id="GO:0051301">
    <property type="term" value="P:cell division"/>
    <property type="evidence" value="ECO:0007669"/>
    <property type="project" value="UniProtKB-KW"/>
</dbReference>
<protein>
    <recommendedName>
        <fullName evidence="11">Structural maintenance of chromosomes protein</fullName>
    </recommendedName>
</protein>
<reference evidence="15 16" key="1">
    <citation type="submission" date="2016-07" db="EMBL/GenBank/DDBJ databases">
        <title>Pervasive Adenine N6-methylation of Active Genes in Fungi.</title>
        <authorList>
            <consortium name="DOE Joint Genome Institute"/>
            <person name="Mondo S.J."/>
            <person name="Dannebaum R.O."/>
            <person name="Kuo R.C."/>
            <person name="Labutti K."/>
            <person name="Haridas S."/>
            <person name="Kuo A."/>
            <person name="Salamov A."/>
            <person name="Ahrendt S.R."/>
            <person name="Lipzen A."/>
            <person name="Sullivan W."/>
            <person name="Andreopoulos W.B."/>
            <person name="Clum A."/>
            <person name="Lindquist E."/>
            <person name="Daum C."/>
            <person name="Ramamoorthy G.K."/>
            <person name="Gryganskyi A."/>
            <person name="Culley D."/>
            <person name="Magnuson J.K."/>
            <person name="James T.Y."/>
            <person name="O'Malley M.A."/>
            <person name="Stajich J.E."/>
            <person name="Spatafora J.W."/>
            <person name="Visel A."/>
            <person name="Grigoriev I.V."/>
        </authorList>
    </citation>
    <scope>NUCLEOTIDE SEQUENCE [LARGE SCALE GENOMIC DNA]</scope>
    <source>
        <strain evidence="15 16">NRRL 1336</strain>
    </source>
</reference>
<evidence type="ECO:0000256" key="11">
    <source>
        <dbReference type="PIRNR" id="PIRNR005719"/>
    </source>
</evidence>
<organism evidence="15 16">
    <name type="scientific">Absidia repens</name>
    <dbReference type="NCBI Taxonomy" id="90262"/>
    <lineage>
        <taxon>Eukaryota</taxon>
        <taxon>Fungi</taxon>
        <taxon>Fungi incertae sedis</taxon>
        <taxon>Mucoromycota</taxon>
        <taxon>Mucoromycotina</taxon>
        <taxon>Mucoromycetes</taxon>
        <taxon>Mucorales</taxon>
        <taxon>Cunninghamellaceae</taxon>
        <taxon>Absidia</taxon>
    </lineage>
</organism>
<evidence type="ECO:0000256" key="2">
    <source>
        <dbReference type="ARBA" id="ARBA00006005"/>
    </source>
</evidence>
<feature type="domain" description="SMC hinge" evidence="14">
    <location>
        <begin position="471"/>
        <end position="584"/>
    </location>
</feature>
<evidence type="ECO:0000313" key="15">
    <source>
        <dbReference type="EMBL" id="ORZ17904.1"/>
    </source>
</evidence>
<feature type="coiled-coil region" evidence="12">
    <location>
        <begin position="183"/>
        <end position="277"/>
    </location>
</feature>
<dbReference type="STRING" id="90262.A0A1X2IK22"/>
<evidence type="ECO:0000256" key="1">
    <source>
        <dbReference type="ARBA" id="ARBA00004123"/>
    </source>
</evidence>
<dbReference type="Pfam" id="PF06470">
    <property type="entry name" value="SMC_hinge"/>
    <property type="match status" value="1"/>
</dbReference>
<evidence type="ECO:0000256" key="13">
    <source>
        <dbReference type="SAM" id="MobiDB-lite"/>
    </source>
</evidence>
<dbReference type="InterPro" id="IPR036277">
    <property type="entry name" value="SMC_hinge_sf"/>
</dbReference>
<keyword evidence="7 12" id="KW-0175">Coiled coil</keyword>
<evidence type="ECO:0000256" key="7">
    <source>
        <dbReference type="ARBA" id="ARBA00023054"/>
    </source>
</evidence>
<evidence type="ECO:0000256" key="9">
    <source>
        <dbReference type="ARBA" id="ARBA00023242"/>
    </source>
</evidence>
<keyword evidence="16" id="KW-1185">Reference proteome</keyword>
<dbReference type="PANTHER" id="PTHR18937:SF172">
    <property type="entry name" value="STRUCTURAL MAINTENANCE OF CHROMOSOMES PROTEIN"/>
    <property type="match status" value="1"/>
</dbReference>
<proteinExistence type="inferred from homology"/>
<accession>A0A1X2IK22</accession>
<evidence type="ECO:0000256" key="12">
    <source>
        <dbReference type="SAM" id="Coils"/>
    </source>
</evidence>
<dbReference type="EMBL" id="MCGE01000009">
    <property type="protein sequence ID" value="ORZ17904.1"/>
    <property type="molecule type" value="Genomic_DNA"/>
</dbReference>
<keyword evidence="4" id="KW-0547">Nucleotide-binding</keyword>
<dbReference type="InterPro" id="IPR003395">
    <property type="entry name" value="RecF/RecN/SMC_N"/>
</dbReference>
<dbReference type="InterPro" id="IPR027417">
    <property type="entry name" value="P-loop_NTPase"/>
</dbReference>
<dbReference type="PIRSF" id="PIRSF005719">
    <property type="entry name" value="SMC"/>
    <property type="match status" value="1"/>
</dbReference>
<dbReference type="Proteomes" id="UP000193560">
    <property type="component" value="Unassembled WGS sequence"/>
</dbReference>
<comment type="caution">
    <text evidence="15">The sequence shown here is derived from an EMBL/GenBank/DDBJ whole genome shotgun (WGS) entry which is preliminary data.</text>
</comment>
<feature type="region of interest" description="Disordered" evidence="13">
    <location>
        <begin position="1155"/>
        <end position="1201"/>
    </location>
</feature>
<dbReference type="FunFam" id="3.40.50.300:FF:000481">
    <property type="entry name" value="Structural maintenance of chromosomes 4"/>
    <property type="match status" value="1"/>
</dbReference>
<comment type="similarity">
    <text evidence="2">Belongs to the SMC family. SMC4 subfamily.</text>
</comment>
<evidence type="ECO:0000259" key="14">
    <source>
        <dbReference type="SMART" id="SM00968"/>
    </source>
</evidence>
<name>A0A1X2IK22_9FUNG</name>
<comment type="subcellular location">
    <subcellularLocation>
        <location evidence="1 11">Nucleus</location>
    </subcellularLocation>
</comment>
<dbReference type="Gene3D" id="3.40.50.300">
    <property type="entry name" value="P-loop containing nucleotide triphosphate hydrolases"/>
    <property type="match status" value="2"/>
</dbReference>
<evidence type="ECO:0000256" key="3">
    <source>
        <dbReference type="ARBA" id="ARBA00022618"/>
    </source>
</evidence>
<keyword evidence="8" id="KW-0226">DNA condensation</keyword>
<dbReference type="GO" id="GO:0000796">
    <property type="term" value="C:condensin complex"/>
    <property type="evidence" value="ECO:0007669"/>
    <property type="project" value="TreeGrafter"/>
</dbReference>